<keyword evidence="11 12" id="KW-0119">Carbohydrate metabolism</keyword>
<keyword evidence="5 12" id="KW-0479">Metal-binding</keyword>
<dbReference type="GO" id="GO:0019303">
    <property type="term" value="P:D-ribose catabolic process"/>
    <property type="evidence" value="ECO:0007669"/>
    <property type="project" value="UniProtKB-UniRule"/>
</dbReference>
<comment type="cofactor">
    <cofactor evidence="12">
        <name>Mg(2+)</name>
        <dbReference type="ChEBI" id="CHEBI:18420"/>
    </cofactor>
    <text evidence="12">Requires a divalent cation, most likely magnesium in vivo, as an electrophilic catalyst to aid phosphoryl group transfer. It is the chelate of the metal and the nucleotide that is the actual substrate.</text>
</comment>
<dbReference type="GO" id="GO:0005829">
    <property type="term" value="C:cytosol"/>
    <property type="evidence" value="ECO:0007669"/>
    <property type="project" value="TreeGrafter"/>
</dbReference>
<feature type="binding site" evidence="12">
    <location>
        <position position="182"/>
    </location>
    <ligand>
        <name>ATP</name>
        <dbReference type="ChEBI" id="CHEBI:30616"/>
    </ligand>
</feature>
<comment type="activity regulation">
    <text evidence="12">Activated by a monovalent cation that binds near, but not in, the active site. The most likely occupant of the site in vivo is potassium. Ion binding induces a conformational change that may alter substrate affinity.</text>
</comment>
<comment type="subcellular location">
    <subcellularLocation>
        <location evidence="12">Cytoplasm</location>
    </subcellularLocation>
</comment>
<evidence type="ECO:0000256" key="7">
    <source>
        <dbReference type="ARBA" id="ARBA00022777"/>
    </source>
</evidence>
<dbReference type="PRINTS" id="PR00990">
    <property type="entry name" value="RIBOKINASE"/>
</dbReference>
<feature type="binding site" evidence="12">
    <location>
        <position position="247"/>
    </location>
    <ligand>
        <name>K(+)</name>
        <dbReference type="ChEBI" id="CHEBI:29103"/>
    </ligand>
</feature>
<keyword evidence="6 12" id="KW-0547">Nucleotide-binding</keyword>
<evidence type="ECO:0000256" key="8">
    <source>
        <dbReference type="ARBA" id="ARBA00022840"/>
    </source>
</evidence>
<evidence type="ECO:0000256" key="9">
    <source>
        <dbReference type="ARBA" id="ARBA00022842"/>
    </source>
</evidence>
<dbReference type="GO" id="GO:0005524">
    <property type="term" value="F:ATP binding"/>
    <property type="evidence" value="ECO:0007669"/>
    <property type="project" value="UniProtKB-UniRule"/>
</dbReference>
<feature type="binding site" evidence="12">
    <location>
        <position position="292"/>
    </location>
    <ligand>
        <name>K(+)</name>
        <dbReference type="ChEBI" id="CHEBI:29103"/>
    </ligand>
</feature>
<dbReference type="SUPFAM" id="SSF53613">
    <property type="entry name" value="Ribokinase-like"/>
    <property type="match status" value="1"/>
</dbReference>
<feature type="binding site" evidence="12">
    <location>
        <position position="138"/>
    </location>
    <ligand>
        <name>substrate</name>
    </ligand>
</feature>
<dbReference type="EMBL" id="LN824141">
    <property type="protein sequence ID" value="CEP77648.1"/>
    <property type="molecule type" value="Genomic_DNA"/>
</dbReference>
<feature type="binding site" evidence="12">
    <location>
        <position position="283"/>
    </location>
    <ligand>
        <name>K(+)</name>
        <dbReference type="ChEBI" id="CHEBI:29103"/>
    </ligand>
</feature>
<dbReference type="STRING" id="1006576.DTL3_0317"/>
<organism evidence="14 15">
    <name type="scientific">Defluviitoga tunisiensis</name>
    <dbReference type="NCBI Taxonomy" id="1006576"/>
    <lineage>
        <taxon>Bacteria</taxon>
        <taxon>Thermotogati</taxon>
        <taxon>Thermotogota</taxon>
        <taxon>Thermotogae</taxon>
        <taxon>Petrotogales</taxon>
        <taxon>Petrotogaceae</taxon>
        <taxon>Defluviitoga</taxon>
    </lineage>
</organism>
<keyword evidence="4 12" id="KW-0808">Transferase</keyword>
<evidence type="ECO:0000313" key="15">
    <source>
        <dbReference type="Proteomes" id="UP000032809"/>
    </source>
</evidence>
<dbReference type="PANTHER" id="PTHR10584">
    <property type="entry name" value="SUGAR KINASE"/>
    <property type="match status" value="1"/>
</dbReference>
<feature type="binding site" evidence="12">
    <location>
        <position position="277"/>
    </location>
    <ligand>
        <name>ATP</name>
        <dbReference type="ChEBI" id="CHEBI:30616"/>
    </ligand>
</feature>
<evidence type="ECO:0000259" key="13">
    <source>
        <dbReference type="Pfam" id="PF00294"/>
    </source>
</evidence>
<feature type="binding site" evidence="12">
    <location>
        <begin position="220"/>
        <end position="225"/>
    </location>
    <ligand>
        <name>ATP</name>
        <dbReference type="ChEBI" id="CHEBI:30616"/>
    </ligand>
</feature>
<evidence type="ECO:0000256" key="5">
    <source>
        <dbReference type="ARBA" id="ARBA00022723"/>
    </source>
</evidence>
<feature type="binding site" evidence="12">
    <location>
        <begin position="37"/>
        <end position="41"/>
    </location>
    <ligand>
        <name>substrate</name>
    </ligand>
</feature>
<evidence type="ECO:0000256" key="12">
    <source>
        <dbReference type="HAMAP-Rule" id="MF_01987"/>
    </source>
</evidence>
<feature type="binding site" evidence="12">
    <location>
        <position position="253"/>
    </location>
    <ligand>
        <name>substrate</name>
    </ligand>
</feature>
<dbReference type="NCBIfam" id="TIGR02152">
    <property type="entry name" value="D_ribokin_bact"/>
    <property type="match status" value="1"/>
</dbReference>
<dbReference type="InterPro" id="IPR029056">
    <property type="entry name" value="Ribokinase-like"/>
</dbReference>
<dbReference type="PANTHER" id="PTHR10584:SF166">
    <property type="entry name" value="RIBOKINASE"/>
    <property type="match status" value="1"/>
</dbReference>
<dbReference type="HAMAP" id="MF_01987">
    <property type="entry name" value="Ribokinase"/>
    <property type="match status" value="1"/>
</dbReference>
<protein>
    <recommendedName>
        <fullName evidence="3 12">Ribokinase</fullName>
        <shortName evidence="12">RK</shortName>
        <ecNumber evidence="2 12">2.7.1.15</ecNumber>
    </recommendedName>
</protein>
<comment type="function">
    <text evidence="12">Catalyzes the phosphorylation of ribose at O-5 in a reaction requiring ATP and magnesium. The resulting D-ribose-5-phosphate can then be used either for sythesis of nucleotides, histidine, and tryptophan, or as a component of the pentose phosphate pathway.</text>
</comment>
<feature type="binding site" evidence="12">
    <location>
        <position position="288"/>
    </location>
    <ligand>
        <name>K(+)</name>
        <dbReference type="ChEBI" id="CHEBI:29103"/>
    </ligand>
</feature>
<dbReference type="Proteomes" id="UP000032809">
    <property type="component" value="Chromosome I"/>
</dbReference>
<comment type="similarity">
    <text evidence="12">Belongs to the carbohydrate kinase PfkB family. Ribokinase subfamily.</text>
</comment>
<feature type="active site" description="Proton acceptor" evidence="12">
    <location>
        <position position="253"/>
    </location>
</feature>
<evidence type="ECO:0000256" key="11">
    <source>
        <dbReference type="ARBA" id="ARBA00023277"/>
    </source>
</evidence>
<dbReference type="PATRIC" id="fig|1006576.9.peg.316"/>
<dbReference type="InterPro" id="IPR002173">
    <property type="entry name" value="Carboh/pur_kinase_PfkB_CS"/>
</dbReference>
<dbReference type="Pfam" id="PF00294">
    <property type="entry name" value="PfkB"/>
    <property type="match status" value="1"/>
</dbReference>
<dbReference type="InterPro" id="IPR011877">
    <property type="entry name" value="Ribokinase"/>
</dbReference>
<dbReference type="AlphaFoldDB" id="A0A0C7NVZ8"/>
<keyword evidence="9 12" id="KW-0460">Magnesium</keyword>
<keyword evidence="8 12" id="KW-0067">ATP-binding</keyword>
<comment type="pathway">
    <text evidence="12">Carbohydrate metabolism; D-ribose degradation; D-ribose 5-phosphate from beta-D-ribopyranose: step 2/2.</text>
</comment>
<dbReference type="Gene3D" id="3.40.1190.20">
    <property type="match status" value="1"/>
</dbReference>
<comment type="caution">
    <text evidence="12">Lacks conserved residue(s) required for the propagation of feature annotation.</text>
</comment>
<feature type="domain" description="Carbohydrate kinase PfkB" evidence="13">
    <location>
        <begin position="2"/>
        <end position="294"/>
    </location>
</feature>
<keyword evidence="10 12" id="KW-0630">Potassium</keyword>
<evidence type="ECO:0000256" key="6">
    <source>
        <dbReference type="ARBA" id="ARBA00022741"/>
    </source>
</evidence>
<comment type="subunit">
    <text evidence="12">Homodimer.</text>
</comment>
<dbReference type="RefSeq" id="WP_045087240.1">
    <property type="nucleotide sequence ID" value="NZ_LN824141.1"/>
</dbReference>
<keyword evidence="7 12" id="KW-0418">Kinase</keyword>
<dbReference type="EC" id="2.7.1.15" evidence="2 12"/>
<proteinExistence type="inferred from homology"/>
<dbReference type="InterPro" id="IPR002139">
    <property type="entry name" value="Ribo/fructo_kinase"/>
</dbReference>
<sequence length="303" mass="33923">MIAVIGSSNMDIVFNVEHLTLPGETQKANSLNFYFGGKGANQAVTVAKLSNKTVYFCTCLGEDEYGNQISENYKKYDIQGYYIEKGEKTGSAFIEVEKTGENRIILFTGANDKVDKDKIDLFLNNYEEKIDICLLQNEIPPESVEYSILRLNKKGIKIVYDPAPVMSTNISVLGKVDFLTPNETEFTFLCDKLNIPENWVFEDKALAFKRLSKVSNLIIKLGEKGCFYIDNKENYGYIKALKVKAIDTTAAGDVFNGAFSVYYEKTQNFIDSLKFANAASAISVTRKGAQSSIPSYEEVPFKD</sequence>
<feature type="binding site" evidence="12">
    <location>
        <position position="286"/>
    </location>
    <ligand>
        <name>K(+)</name>
        <dbReference type="ChEBI" id="CHEBI:29103"/>
    </ligand>
</feature>
<keyword evidence="12" id="KW-0963">Cytoplasm</keyword>
<accession>A0A0C7NVZ8</accession>
<keyword evidence="15" id="KW-1185">Reference proteome</keyword>
<evidence type="ECO:0000256" key="3">
    <source>
        <dbReference type="ARBA" id="ARBA00016943"/>
    </source>
</evidence>
<dbReference type="PROSITE" id="PS00584">
    <property type="entry name" value="PFKB_KINASES_2"/>
    <property type="match status" value="1"/>
</dbReference>
<feature type="binding site" evidence="12">
    <location>
        <begin position="9"/>
        <end position="11"/>
    </location>
    <ligand>
        <name>substrate</name>
    </ligand>
</feature>
<comment type="catalytic activity">
    <reaction evidence="12">
        <text>D-ribose + ATP = D-ribose 5-phosphate + ADP + H(+)</text>
        <dbReference type="Rhea" id="RHEA:13697"/>
        <dbReference type="ChEBI" id="CHEBI:15378"/>
        <dbReference type="ChEBI" id="CHEBI:30616"/>
        <dbReference type="ChEBI" id="CHEBI:47013"/>
        <dbReference type="ChEBI" id="CHEBI:78346"/>
        <dbReference type="ChEBI" id="CHEBI:456216"/>
        <dbReference type="EC" id="2.7.1.15"/>
    </reaction>
</comment>
<dbReference type="CDD" id="cd01174">
    <property type="entry name" value="ribokinase"/>
    <property type="match status" value="1"/>
</dbReference>
<dbReference type="InterPro" id="IPR011611">
    <property type="entry name" value="PfkB_dom"/>
</dbReference>
<dbReference type="HOGENOM" id="CLU_027634_2_2_0"/>
<evidence type="ECO:0000256" key="4">
    <source>
        <dbReference type="ARBA" id="ARBA00022679"/>
    </source>
</evidence>
<dbReference type="GO" id="GO:0046872">
    <property type="term" value="F:metal ion binding"/>
    <property type="evidence" value="ECO:0007669"/>
    <property type="project" value="UniProtKB-KW"/>
</dbReference>
<gene>
    <name evidence="12" type="primary">rbsK</name>
    <name evidence="14" type="ORF">DTL3_0317</name>
</gene>
<name>A0A0C7NVZ8_DEFTU</name>
<dbReference type="UniPathway" id="UPA00916">
    <property type="reaction ID" value="UER00889"/>
</dbReference>
<evidence type="ECO:0000256" key="10">
    <source>
        <dbReference type="ARBA" id="ARBA00022958"/>
    </source>
</evidence>
<evidence type="ECO:0000256" key="1">
    <source>
        <dbReference type="ARBA" id="ARBA00005380"/>
    </source>
</evidence>
<reference evidence="15" key="1">
    <citation type="submission" date="2014-11" db="EMBL/GenBank/DDBJ databases">
        <authorList>
            <person name="Wibberg D."/>
        </authorList>
    </citation>
    <scope>NUCLEOTIDE SEQUENCE [LARGE SCALE GENOMIC DNA]</scope>
    <source>
        <strain evidence="15">L3</strain>
    </source>
</reference>
<dbReference type="GO" id="GO:0004747">
    <property type="term" value="F:ribokinase activity"/>
    <property type="evidence" value="ECO:0007669"/>
    <property type="project" value="UniProtKB-UniRule"/>
</dbReference>
<evidence type="ECO:0000313" key="14">
    <source>
        <dbReference type="EMBL" id="CEP77648.1"/>
    </source>
</evidence>
<feature type="binding site" evidence="12">
    <location>
        <begin position="252"/>
        <end position="253"/>
    </location>
    <ligand>
        <name>ATP</name>
        <dbReference type="ChEBI" id="CHEBI:30616"/>
    </ligand>
</feature>
<dbReference type="KEGG" id="dtn:DTL3_0317"/>
<comment type="similarity">
    <text evidence="1">Belongs to the carbohydrate kinase pfkB family.</text>
</comment>
<feature type="binding site" evidence="12">
    <location>
        <position position="249"/>
    </location>
    <ligand>
        <name>K(+)</name>
        <dbReference type="ChEBI" id="CHEBI:29103"/>
    </ligand>
</feature>
<evidence type="ECO:0000256" key="2">
    <source>
        <dbReference type="ARBA" id="ARBA00012035"/>
    </source>
</evidence>